<dbReference type="EMBL" id="JAAGAB010000002">
    <property type="protein sequence ID" value="NDV01222.1"/>
    <property type="molecule type" value="Genomic_DNA"/>
</dbReference>
<feature type="domain" description="AB hydrolase-1" evidence="1">
    <location>
        <begin position="35"/>
        <end position="137"/>
    </location>
</feature>
<dbReference type="InterPro" id="IPR050471">
    <property type="entry name" value="AB_hydrolase"/>
</dbReference>
<dbReference type="InterPro" id="IPR029058">
    <property type="entry name" value="AB_hydrolase_fold"/>
</dbReference>
<dbReference type="PRINTS" id="PR00111">
    <property type="entry name" value="ABHYDROLASE"/>
</dbReference>
<comment type="caution">
    <text evidence="2">The sequence shown here is derived from an EMBL/GenBank/DDBJ whole genome shotgun (WGS) entry which is preliminary data.</text>
</comment>
<accession>A0A6B2K0L3</accession>
<reference evidence="2 3" key="1">
    <citation type="submission" date="2020-02" db="EMBL/GenBank/DDBJ databases">
        <title>Pseudoroseicyclus tamarix, sp. nov., isolated from offshore sediment of a Tamarix chinensis forest.</title>
        <authorList>
            <person name="Gai Y."/>
        </authorList>
    </citation>
    <scope>NUCLEOTIDE SEQUENCE [LARGE SCALE GENOMIC DNA]</scope>
    <source>
        <strain evidence="2 3">CLL3-39</strain>
    </source>
</reference>
<protein>
    <submittedName>
        <fullName evidence="2">Alpha/beta hydrolase</fullName>
    </submittedName>
</protein>
<keyword evidence="3" id="KW-1185">Reference proteome</keyword>
<name>A0A6B2K0L3_9RHOB</name>
<proteinExistence type="predicted"/>
<gene>
    <name evidence="2" type="ORF">GZA08_09615</name>
</gene>
<dbReference type="Proteomes" id="UP000474757">
    <property type="component" value="Unassembled WGS sequence"/>
</dbReference>
<dbReference type="PANTHER" id="PTHR43433:SF4">
    <property type="entry name" value="NON-HEME CHLOROPEROXIDASE-RELATED"/>
    <property type="match status" value="1"/>
</dbReference>
<dbReference type="RefSeq" id="WP_163892716.1">
    <property type="nucleotide sequence ID" value="NZ_JAAFYS010000002.1"/>
</dbReference>
<sequence>MTAIAAPLIAPLPGPDRHLDLGTHSLAYADIGAGPPVIFLHGGLMDHSSWGNQLPLAEELRLILPSTRGHGASTGGDLPATYAAFAEDIPALMDGLGLASAHIVGFSDGGCTALELALRAPGRVRSLSLLGTPYHTDNYADGVLSGMAAMQPEHLEQARPVVRELTDKLRARMSVDDWEAYFPRIIHGLWLREPTLELSDLAALTMPTLVVHGENEHSIRLGASEALAAALPKGRLTIIPGATHASAQDEPEAVNAALREHIHLADGQGRELLSGR</sequence>
<dbReference type="PANTHER" id="PTHR43433">
    <property type="entry name" value="HYDROLASE, ALPHA/BETA FOLD FAMILY PROTEIN"/>
    <property type="match status" value="1"/>
</dbReference>
<organism evidence="2 3">
    <name type="scientific">Pseudoroseicyclus tamaricis</name>
    <dbReference type="NCBI Taxonomy" id="2705421"/>
    <lineage>
        <taxon>Bacteria</taxon>
        <taxon>Pseudomonadati</taxon>
        <taxon>Pseudomonadota</taxon>
        <taxon>Alphaproteobacteria</taxon>
        <taxon>Rhodobacterales</taxon>
        <taxon>Paracoccaceae</taxon>
        <taxon>Pseudoroseicyclus</taxon>
    </lineage>
</organism>
<dbReference type="SUPFAM" id="SSF53474">
    <property type="entry name" value="alpha/beta-Hydrolases"/>
    <property type="match status" value="1"/>
</dbReference>
<evidence type="ECO:0000313" key="2">
    <source>
        <dbReference type="EMBL" id="NDV01222.1"/>
    </source>
</evidence>
<evidence type="ECO:0000313" key="3">
    <source>
        <dbReference type="Proteomes" id="UP000474757"/>
    </source>
</evidence>
<dbReference type="Pfam" id="PF00561">
    <property type="entry name" value="Abhydrolase_1"/>
    <property type="match status" value="1"/>
</dbReference>
<keyword evidence="2" id="KW-0378">Hydrolase</keyword>
<dbReference type="Gene3D" id="3.40.50.1820">
    <property type="entry name" value="alpha/beta hydrolase"/>
    <property type="match status" value="1"/>
</dbReference>
<dbReference type="InterPro" id="IPR000073">
    <property type="entry name" value="AB_hydrolase_1"/>
</dbReference>
<evidence type="ECO:0000259" key="1">
    <source>
        <dbReference type="Pfam" id="PF00561"/>
    </source>
</evidence>
<dbReference type="GO" id="GO:0016787">
    <property type="term" value="F:hydrolase activity"/>
    <property type="evidence" value="ECO:0007669"/>
    <property type="project" value="UniProtKB-KW"/>
</dbReference>
<dbReference type="AlphaFoldDB" id="A0A6B2K0L3"/>